<organism evidence="2 3">
    <name type="scientific">Pichia kudriavzevii</name>
    <name type="common">Yeast</name>
    <name type="synonym">Issatchenkia orientalis</name>
    <dbReference type="NCBI Taxonomy" id="4909"/>
    <lineage>
        <taxon>Eukaryota</taxon>
        <taxon>Fungi</taxon>
        <taxon>Dikarya</taxon>
        <taxon>Ascomycota</taxon>
        <taxon>Saccharomycotina</taxon>
        <taxon>Pichiomycetes</taxon>
        <taxon>Pichiales</taxon>
        <taxon>Pichiaceae</taxon>
        <taxon>Pichia</taxon>
    </lineage>
</organism>
<accession>A0A099NNV2</accession>
<feature type="region of interest" description="Disordered" evidence="1">
    <location>
        <begin position="32"/>
        <end position="61"/>
    </location>
</feature>
<dbReference type="EMBL" id="JQFK01001641">
    <property type="protein sequence ID" value="KGK34438.1"/>
    <property type="molecule type" value="Genomic_DNA"/>
</dbReference>
<name>A0A099NNV2_PICKU</name>
<dbReference type="AlphaFoldDB" id="A0A099NNV2"/>
<evidence type="ECO:0000313" key="3">
    <source>
        <dbReference type="Proteomes" id="UP000029867"/>
    </source>
</evidence>
<evidence type="ECO:0000256" key="1">
    <source>
        <dbReference type="SAM" id="MobiDB-lite"/>
    </source>
</evidence>
<sequence>MDVRERIESIEKVERRLVGFLENYGRLLDAIQKEGKDQTSSGDDGKEYGDSDIDDGGDIDD</sequence>
<dbReference type="HOGENOM" id="CLU_2928968_0_0_1"/>
<proteinExistence type="predicted"/>
<comment type="caution">
    <text evidence="2">The sequence shown here is derived from an EMBL/GenBank/DDBJ whole genome shotgun (WGS) entry which is preliminary data.</text>
</comment>
<dbReference type="VEuPathDB" id="FungiDB:C5L36_0E05755"/>
<protein>
    <submittedName>
        <fullName evidence="2">Uncharacterized protein</fullName>
    </submittedName>
</protein>
<gene>
    <name evidence="2" type="ORF">JL09_g6415</name>
</gene>
<dbReference type="Proteomes" id="UP000029867">
    <property type="component" value="Unassembled WGS sequence"/>
</dbReference>
<evidence type="ECO:0000313" key="2">
    <source>
        <dbReference type="EMBL" id="KGK34438.1"/>
    </source>
</evidence>
<dbReference type="Gene3D" id="1.10.287.3490">
    <property type="match status" value="1"/>
</dbReference>
<feature type="compositionally biased region" description="Acidic residues" evidence="1">
    <location>
        <begin position="50"/>
        <end position="61"/>
    </location>
</feature>
<feature type="non-terminal residue" evidence="2">
    <location>
        <position position="61"/>
    </location>
</feature>
<feature type="compositionally biased region" description="Basic and acidic residues" evidence="1">
    <location>
        <begin position="32"/>
        <end position="49"/>
    </location>
</feature>
<reference evidence="3" key="1">
    <citation type="journal article" date="2014" name="Microb. Cell Fact.">
        <title>Exploiting Issatchenkia orientalis SD108 for succinic acid production.</title>
        <authorList>
            <person name="Xiao H."/>
            <person name="Shao Z."/>
            <person name="Jiang Y."/>
            <person name="Dole S."/>
            <person name="Zhao H."/>
        </authorList>
    </citation>
    <scope>NUCLEOTIDE SEQUENCE [LARGE SCALE GENOMIC DNA]</scope>
    <source>
        <strain evidence="3">SD108</strain>
    </source>
</reference>